<dbReference type="InterPro" id="IPR027479">
    <property type="entry name" value="S-Me-THD_N_sf"/>
</dbReference>
<evidence type="ECO:0000259" key="2">
    <source>
        <dbReference type="Pfam" id="PF20906"/>
    </source>
</evidence>
<evidence type="ECO:0000313" key="4">
    <source>
        <dbReference type="Proteomes" id="UP000662814"/>
    </source>
</evidence>
<gene>
    <name evidence="3" type="ORF">HCR76_16695</name>
</gene>
<dbReference type="SUPFAM" id="SSF160991">
    <property type="entry name" value="CV3147-like"/>
    <property type="match status" value="1"/>
</dbReference>
<protein>
    <submittedName>
        <fullName evidence="3">DUF917 domain-containing protein</fullName>
    </submittedName>
</protein>
<dbReference type="Gene3D" id="2.40.390.10">
    <property type="entry name" value="CV3147-like"/>
    <property type="match status" value="1"/>
</dbReference>
<dbReference type="Pfam" id="PF20906">
    <property type="entry name" value="S-Me-THD_C"/>
    <property type="match status" value="1"/>
</dbReference>
<feature type="domain" description="S-Me-THD-like C-terminal" evidence="2">
    <location>
        <begin position="167"/>
        <end position="348"/>
    </location>
</feature>
<organism evidence="3 4">
    <name type="scientific">Paramicrobacterium chengjingii</name>
    <dbReference type="NCBI Taxonomy" id="2769067"/>
    <lineage>
        <taxon>Bacteria</taxon>
        <taxon>Bacillati</taxon>
        <taxon>Actinomycetota</taxon>
        <taxon>Actinomycetes</taxon>
        <taxon>Micrococcales</taxon>
        <taxon>Microbacteriaceae</taxon>
        <taxon>Paramicrobacterium</taxon>
    </lineage>
</organism>
<evidence type="ECO:0000313" key="3">
    <source>
        <dbReference type="EMBL" id="QPZ38396.1"/>
    </source>
</evidence>
<dbReference type="RefSeq" id="WP_166986610.1">
    <property type="nucleotide sequence ID" value="NZ_CP061169.1"/>
</dbReference>
<sequence length="358" mass="38383">MELTADAIRHLRSGALFLACAADHDWCHEQMDRILSHMAKHETTATLQAVDEFDDDALIVAVGFVNSGLPLSDLQPVGDEFLTSLRLVEESLGRPTAALMPLAAANINSLVPVLTGMQTGVPVVDADPMGRVFPLLYQSVFTLAGLSAGPIGATGPLGDSALLDVEDPHRAERLVRALAGEFGGWSATALYPMRAKTLALNGILGSVSRMIHIGEILDSRLSTRAKHDSLRRDAGVKRIIRARVSDITGLSRPAPPGQPDMPSSVVLIEESQERIVQIEIQNELLMVMIDGAVVAVIPDIITMLRPEDASVASLDDLWVGNMLDIVVLPAAPQWYSPEGTALVGPDALHLWLRSQGGR</sequence>
<proteinExistence type="predicted"/>
<dbReference type="Gene3D" id="3.40.1610.10">
    <property type="entry name" value="CV3147-like domain"/>
    <property type="match status" value="1"/>
</dbReference>
<dbReference type="InterPro" id="IPR010318">
    <property type="entry name" value="S-Me-THD_N"/>
</dbReference>
<keyword evidence="4" id="KW-1185">Reference proteome</keyword>
<reference evidence="3 4" key="1">
    <citation type="submission" date="2020-12" db="EMBL/GenBank/DDBJ databases">
        <title>Microbacterium sp. HY060.</title>
        <authorList>
            <person name="Zhou J."/>
        </authorList>
    </citation>
    <scope>NUCLEOTIDE SEQUENCE [LARGE SCALE GENOMIC DNA]</scope>
    <source>
        <strain evidence="3 4">HY60</strain>
    </source>
</reference>
<accession>A0ABX6YHV4</accession>
<dbReference type="Pfam" id="PF06032">
    <property type="entry name" value="S-Me-THD_N"/>
    <property type="match status" value="1"/>
</dbReference>
<name>A0ABX6YHV4_9MICO</name>
<dbReference type="Proteomes" id="UP000662814">
    <property type="component" value="Chromosome"/>
</dbReference>
<dbReference type="InterPro" id="IPR048350">
    <property type="entry name" value="S-Me-THD-like_C"/>
</dbReference>
<dbReference type="InterPro" id="IPR024071">
    <property type="entry name" value="S-Me-THD_C_sf"/>
</dbReference>
<feature type="domain" description="S-Me-THD N-terminal" evidence="1">
    <location>
        <begin position="7"/>
        <end position="163"/>
    </location>
</feature>
<evidence type="ECO:0000259" key="1">
    <source>
        <dbReference type="Pfam" id="PF06032"/>
    </source>
</evidence>
<dbReference type="EMBL" id="CP061169">
    <property type="protein sequence ID" value="QPZ38396.1"/>
    <property type="molecule type" value="Genomic_DNA"/>
</dbReference>